<keyword evidence="3 6" id="KW-0812">Transmembrane</keyword>
<dbReference type="EMBL" id="JAAIVJ010000009">
    <property type="protein sequence ID" value="NEY91471.1"/>
    <property type="molecule type" value="Genomic_DNA"/>
</dbReference>
<evidence type="ECO:0000313" key="8">
    <source>
        <dbReference type="Proteomes" id="UP000477782"/>
    </source>
</evidence>
<comment type="caution">
    <text evidence="7">The sequence shown here is derived from an EMBL/GenBank/DDBJ whole genome shotgun (WGS) entry which is preliminary data.</text>
</comment>
<feature type="transmembrane region" description="Helical" evidence="6">
    <location>
        <begin position="21"/>
        <end position="37"/>
    </location>
</feature>
<dbReference type="AlphaFoldDB" id="A0A6M0QX10"/>
<dbReference type="GO" id="GO:0005886">
    <property type="term" value="C:plasma membrane"/>
    <property type="evidence" value="ECO:0007669"/>
    <property type="project" value="UniProtKB-ARBA"/>
</dbReference>
<keyword evidence="5 6" id="KW-0472">Membrane</keyword>
<comment type="similarity">
    <text evidence="2">Belongs to the CbiQ family.</text>
</comment>
<organism evidence="7 8">
    <name type="scientific">Tabrizicola oligotrophica</name>
    <dbReference type="NCBI Taxonomy" id="2710650"/>
    <lineage>
        <taxon>Bacteria</taxon>
        <taxon>Pseudomonadati</taxon>
        <taxon>Pseudomonadota</taxon>
        <taxon>Alphaproteobacteria</taxon>
        <taxon>Rhodobacterales</taxon>
        <taxon>Paracoccaceae</taxon>
        <taxon>Tabrizicola</taxon>
    </lineage>
</organism>
<evidence type="ECO:0000256" key="4">
    <source>
        <dbReference type="ARBA" id="ARBA00022989"/>
    </source>
</evidence>
<evidence type="ECO:0000256" key="2">
    <source>
        <dbReference type="ARBA" id="ARBA00008564"/>
    </source>
</evidence>
<dbReference type="CDD" id="cd16914">
    <property type="entry name" value="EcfT"/>
    <property type="match status" value="1"/>
</dbReference>
<dbReference type="RefSeq" id="WP_164626905.1">
    <property type="nucleotide sequence ID" value="NZ_JAAIVJ010000009.1"/>
</dbReference>
<evidence type="ECO:0000256" key="6">
    <source>
        <dbReference type="SAM" id="Phobius"/>
    </source>
</evidence>
<evidence type="ECO:0000256" key="3">
    <source>
        <dbReference type="ARBA" id="ARBA00022692"/>
    </source>
</evidence>
<gene>
    <name evidence="7" type="ORF">G4Z14_14290</name>
</gene>
<protein>
    <submittedName>
        <fullName evidence="7">Energy-coupling factor transporter transmembrane protein EcfT</fullName>
    </submittedName>
</protein>
<name>A0A6M0QX10_9RHOB</name>
<sequence length="200" mass="21017">MLSLTSPIQTPAHGWRAGPKLAALAGLTFALFLPAPGWPALAFALALLAAAAITAGGWGILSPWARLFRPLWPFVVLLIVWHAVTATPLQGAVILARMAAAVGAANLMTMTTRLADLQALVLWALSPLAKLLPAKPLSLAIALMIRFIPVMADRAAQLSTAWSARSPRRPRARLVAPLLVSALDDADHVAEALRARGGAL</sequence>
<reference evidence="7 8" key="1">
    <citation type="submission" date="2020-02" db="EMBL/GenBank/DDBJ databases">
        <authorList>
            <person name="Chen W.-M."/>
        </authorList>
    </citation>
    <scope>NUCLEOTIDE SEQUENCE [LARGE SCALE GENOMIC DNA]</scope>
    <source>
        <strain evidence="7 8">KMS-5</strain>
    </source>
</reference>
<keyword evidence="4 6" id="KW-1133">Transmembrane helix</keyword>
<feature type="transmembrane region" description="Helical" evidence="6">
    <location>
        <begin position="43"/>
        <end position="62"/>
    </location>
</feature>
<evidence type="ECO:0000256" key="1">
    <source>
        <dbReference type="ARBA" id="ARBA00004141"/>
    </source>
</evidence>
<proteinExistence type="inferred from homology"/>
<dbReference type="Pfam" id="PF02361">
    <property type="entry name" value="CbiQ"/>
    <property type="match status" value="1"/>
</dbReference>
<dbReference type="Proteomes" id="UP000477782">
    <property type="component" value="Unassembled WGS sequence"/>
</dbReference>
<dbReference type="InterPro" id="IPR003339">
    <property type="entry name" value="ABC/ECF_trnsptr_transmembrane"/>
</dbReference>
<accession>A0A6M0QX10</accession>
<feature type="transmembrane region" description="Helical" evidence="6">
    <location>
        <begin position="74"/>
        <end position="100"/>
    </location>
</feature>
<evidence type="ECO:0000256" key="5">
    <source>
        <dbReference type="ARBA" id="ARBA00023136"/>
    </source>
</evidence>
<keyword evidence="8" id="KW-1185">Reference proteome</keyword>
<comment type="subcellular location">
    <subcellularLocation>
        <location evidence="1">Membrane</location>
        <topology evidence="1">Multi-pass membrane protein</topology>
    </subcellularLocation>
</comment>
<evidence type="ECO:0000313" key="7">
    <source>
        <dbReference type="EMBL" id="NEY91471.1"/>
    </source>
</evidence>